<accession>J0N9Z9</accession>
<organism evidence="1 2">
    <name type="scientific">Actinomyces massiliensis F0489</name>
    <dbReference type="NCBI Taxonomy" id="1125718"/>
    <lineage>
        <taxon>Bacteria</taxon>
        <taxon>Bacillati</taxon>
        <taxon>Actinomycetota</taxon>
        <taxon>Actinomycetes</taxon>
        <taxon>Actinomycetales</taxon>
        <taxon>Actinomycetaceae</taxon>
        <taxon>Actinomyces</taxon>
    </lineage>
</organism>
<dbReference type="EMBL" id="AKFT01000118">
    <property type="protein sequence ID" value="EJF43764.1"/>
    <property type="molecule type" value="Genomic_DNA"/>
</dbReference>
<dbReference type="Proteomes" id="UP000002941">
    <property type="component" value="Unassembled WGS sequence"/>
</dbReference>
<comment type="caution">
    <text evidence="1">The sequence shown here is derived from an EMBL/GenBank/DDBJ whole genome shotgun (WGS) entry which is preliminary data.</text>
</comment>
<evidence type="ECO:0000313" key="2">
    <source>
        <dbReference type="Proteomes" id="UP000002941"/>
    </source>
</evidence>
<reference evidence="1 2" key="1">
    <citation type="submission" date="2012-05" db="EMBL/GenBank/DDBJ databases">
        <authorList>
            <person name="Harkins D.M."/>
            <person name="Madupu R."/>
            <person name="Durkin A.S."/>
            <person name="Torralba M."/>
            <person name="Methe B."/>
            <person name="Sutton G.G."/>
            <person name="Nelson K.E."/>
        </authorList>
    </citation>
    <scope>NUCLEOTIDE SEQUENCE [LARGE SCALE GENOMIC DNA]</scope>
    <source>
        <strain evidence="1 2">F0489</strain>
    </source>
</reference>
<protein>
    <submittedName>
        <fullName evidence="1">Uncharacterized protein</fullName>
    </submittedName>
</protein>
<proteinExistence type="predicted"/>
<sequence length="43" mass="4573">MVMIDGEPTGPISTRGVVGVVVFGGWVLCGVGDVFCWNDGLFW</sequence>
<keyword evidence="2" id="KW-1185">Reference proteome</keyword>
<name>J0N9Z9_9ACTO</name>
<dbReference type="AlphaFoldDB" id="J0N9Z9"/>
<evidence type="ECO:0000313" key="1">
    <source>
        <dbReference type="EMBL" id="EJF43764.1"/>
    </source>
</evidence>
<gene>
    <name evidence="1" type="ORF">HMPREF1318_0438</name>
</gene>